<feature type="binding site" evidence="15">
    <location>
        <position position="304"/>
    </location>
    <ligand>
        <name>Mg(2+)</name>
        <dbReference type="ChEBI" id="CHEBI:18420"/>
        <label>1</label>
    </ligand>
</feature>
<feature type="binding site" evidence="14">
    <location>
        <begin position="192"/>
        <end position="193"/>
    </location>
    <ligand>
        <name>ATP</name>
        <dbReference type="ChEBI" id="CHEBI:30616"/>
    </ligand>
</feature>
<dbReference type="GO" id="GO:0008716">
    <property type="term" value="F:D-alanine-D-alanine ligase activity"/>
    <property type="evidence" value="ECO:0007669"/>
    <property type="project" value="UniProtKB-UniRule"/>
</dbReference>
<dbReference type="InterPro" id="IPR013815">
    <property type="entry name" value="ATP_grasp_subdomain_1"/>
</dbReference>
<comment type="caution">
    <text evidence="18">The sequence shown here is derived from an EMBL/GenBank/DDBJ whole genome shotgun (WGS) entry which is preliminary data.</text>
</comment>
<dbReference type="InterPro" id="IPR005905">
    <property type="entry name" value="D_ala_D_ala"/>
</dbReference>
<dbReference type="SUPFAM" id="SSF52440">
    <property type="entry name" value="PreATP-grasp domain"/>
    <property type="match status" value="1"/>
</dbReference>
<evidence type="ECO:0000256" key="14">
    <source>
        <dbReference type="PIRSR" id="PIRSR039102-2"/>
    </source>
</evidence>
<dbReference type="Pfam" id="PF01820">
    <property type="entry name" value="Dala_Dala_lig_N"/>
    <property type="match status" value="1"/>
</dbReference>
<evidence type="ECO:0000256" key="8">
    <source>
        <dbReference type="ARBA" id="ARBA00022960"/>
    </source>
</evidence>
<dbReference type="GO" id="GO:0046872">
    <property type="term" value="F:metal ion binding"/>
    <property type="evidence" value="ECO:0007669"/>
    <property type="project" value="UniProtKB-KW"/>
</dbReference>
<evidence type="ECO:0000313" key="18">
    <source>
        <dbReference type="EMBL" id="MSS14537.1"/>
    </source>
</evidence>
<evidence type="ECO:0000256" key="2">
    <source>
        <dbReference type="ARBA" id="ARBA00010871"/>
    </source>
</evidence>
<dbReference type="NCBIfam" id="NF002528">
    <property type="entry name" value="PRK01966.1-4"/>
    <property type="match status" value="1"/>
</dbReference>
<proteinExistence type="inferred from homology"/>
<evidence type="ECO:0000256" key="13">
    <source>
        <dbReference type="PIRSR" id="PIRSR039102-1"/>
    </source>
</evidence>
<dbReference type="SUPFAM" id="SSF56059">
    <property type="entry name" value="Glutathione synthetase ATP-binding domain-like"/>
    <property type="match status" value="1"/>
</dbReference>
<keyword evidence="12" id="KW-0963">Cytoplasm</keyword>
<evidence type="ECO:0000256" key="15">
    <source>
        <dbReference type="PIRSR" id="PIRSR039102-3"/>
    </source>
</evidence>
<dbReference type="InterPro" id="IPR011761">
    <property type="entry name" value="ATP-grasp"/>
</dbReference>
<dbReference type="NCBIfam" id="TIGR01205">
    <property type="entry name" value="D_ala_D_alaTIGR"/>
    <property type="match status" value="1"/>
</dbReference>
<protein>
    <recommendedName>
        <fullName evidence="12">D-alanine--D-alanine ligase</fullName>
        <ecNumber evidence="12">6.3.2.4</ecNumber>
    </recommendedName>
    <alternativeName>
        <fullName evidence="12">D-Ala-D-Ala ligase</fullName>
    </alternativeName>
    <alternativeName>
        <fullName evidence="12">D-alanylalanine synthetase</fullName>
    </alternativeName>
</protein>
<dbReference type="PANTHER" id="PTHR23132">
    <property type="entry name" value="D-ALANINE--D-ALANINE LIGASE"/>
    <property type="match status" value="1"/>
</dbReference>
<feature type="binding site" evidence="14">
    <location>
        <begin position="184"/>
        <end position="186"/>
    </location>
    <ligand>
        <name>ATP</name>
        <dbReference type="ChEBI" id="CHEBI:30616"/>
    </ligand>
</feature>
<dbReference type="PIRSF" id="PIRSF039102">
    <property type="entry name" value="Ddl/VanB"/>
    <property type="match status" value="1"/>
</dbReference>
<comment type="cofactor">
    <cofactor evidence="1">
        <name>Mn(2+)</name>
        <dbReference type="ChEBI" id="CHEBI:29035"/>
    </cofactor>
</comment>
<dbReference type="PROSITE" id="PS00843">
    <property type="entry name" value="DALA_DALA_LIGASE_1"/>
    <property type="match status" value="1"/>
</dbReference>
<reference evidence="18 19" key="1">
    <citation type="submission" date="2019-08" db="EMBL/GenBank/DDBJ databases">
        <title>In-depth cultivation of the pig gut microbiome towards novel bacterial diversity and tailored functional studies.</title>
        <authorList>
            <person name="Wylensek D."/>
            <person name="Hitch T.C.A."/>
            <person name="Clavel T."/>
        </authorList>
    </citation>
    <scope>NUCLEOTIDE SEQUENCE [LARGE SCALE GENOMIC DNA]</scope>
    <source>
        <strain evidence="18 19">Oil+RF-744-WCA-WT-11</strain>
    </source>
</reference>
<feature type="domain" description="ATP-grasp" evidence="17">
    <location>
        <begin position="144"/>
        <end position="349"/>
    </location>
</feature>
<dbReference type="GO" id="GO:0005829">
    <property type="term" value="C:cytosol"/>
    <property type="evidence" value="ECO:0007669"/>
    <property type="project" value="TreeGrafter"/>
</dbReference>
<evidence type="ECO:0000256" key="3">
    <source>
        <dbReference type="ARBA" id="ARBA00022598"/>
    </source>
</evidence>
<dbReference type="InterPro" id="IPR011095">
    <property type="entry name" value="Dala_Dala_lig_C"/>
</dbReference>
<feature type="binding site" evidence="15">
    <location>
        <position position="316"/>
    </location>
    <ligand>
        <name>Mg(2+)</name>
        <dbReference type="ChEBI" id="CHEBI:18420"/>
        <label>1</label>
    </ligand>
</feature>
<evidence type="ECO:0000256" key="10">
    <source>
        <dbReference type="ARBA" id="ARBA00023211"/>
    </source>
</evidence>
<feature type="active site" evidence="13">
    <location>
        <position position="192"/>
    </location>
</feature>
<feature type="active site" evidence="13">
    <location>
        <position position="327"/>
    </location>
</feature>
<comment type="catalytic activity">
    <reaction evidence="12">
        <text>2 D-alanine + ATP = D-alanyl-D-alanine + ADP + phosphate + H(+)</text>
        <dbReference type="Rhea" id="RHEA:11224"/>
        <dbReference type="ChEBI" id="CHEBI:15378"/>
        <dbReference type="ChEBI" id="CHEBI:30616"/>
        <dbReference type="ChEBI" id="CHEBI:43474"/>
        <dbReference type="ChEBI" id="CHEBI:57416"/>
        <dbReference type="ChEBI" id="CHEBI:57822"/>
        <dbReference type="ChEBI" id="CHEBI:456216"/>
        <dbReference type="EC" id="6.3.2.4"/>
    </reaction>
</comment>
<keyword evidence="11 12" id="KW-0961">Cell wall biogenesis/degradation</keyword>
<evidence type="ECO:0000256" key="12">
    <source>
        <dbReference type="HAMAP-Rule" id="MF_00047"/>
    </source>
</evidence>
<dbReference type="Proteomes" id="UP000481852">
    <property type="component" value="Unassembled WGS sequence"/>
</dbReference>
<dbReference type="Gene3D" id="3.40.50.20">
    <property type="match status" value="1"/>
</dbReference>
<dbReference type="Pfam" id="PF07478">
    <property type="entry name" value="Dala_Dala_lig_C"/>
    <property type="match status" value="1"/>
</dbReference>
<feature type="binding site" evidence="14">
    <location>
        <position position="136"/>
    </location>
    <ligand>
        <name>ATP</name>
        <dbReference type="ChEBI" id="CHEBI:30616"/>
    </ligand>
</feature>
<comment type="subcellular location">
    <subcellularLocation>
        <location evidence="12">Cytoplasm</location>
    </subcellularLocation>
</comment>
<keyword evidence="4 15" id="KW-0479">Metal-binding</keyword>
<dbReference type="InterPro" id="IPR011127">
    <property type="entry name" value="Dala_Dala_lig_N"/>
</dbReference>
<keyword evidence="6 16" id="KW-0067">ATP-binding</keyword>
<evidence type="ECO:0000256" key="4">
    <source>
        <dbReference type="ARBA" id="ARBA00022723"/>
    </source>
</evidence>
<dbReference type="GO" id="GO:0008360">
    <property type="term" value="P:regulation of cell shape"/>
    <property type="evidence" value="ECO:0007669"/>
    <property type="project" value="UniProtKB-KW"/>
</dbReference>
<keyword evidence="7 15" id="KW-0460">Magnesium</keyword>
<keyword evidence="5 14" id="KW-0547">Nucleotide-binding</keyword>
<keyword evidence="8 12" id="KW-0133">Cell shape</keyword>
<name>A0A6L5X4Z8_9FIRM</name>
<feature type="binding site" evidence="15">
    <location>
        <position position="318"/>
    </location>
    <ligand>
        <name>Mg(2+)</name>
        <dbReference type="ChEBI" id="CHEBI:18420"/>
        <label>2</label>
    </ligand>
</feature>
<evidence type="ECO:0000256" key="9">
    <source>
        <dbReference type="ARBA" id="ARBA00022984"/>
    </source>
</evidence>
<dbReference type="RefSeq" id="WP_154524418.1">
    <property type="nucleotide sequence ID" value="NZ_VULZ01000004.1"/>
</dbReference>
<dbReference type="Gene3D" id="3.30.470.20">
    <property type="entry name" value="ATP-grasp fold, B domain"/>
    <property type="match status" value="1"/>
</dbReference>
<dbReference type="AlphaFoldDB" id="A0A6L5X4Z8"/>
<dbReference type="PROSITE" id="PS50975">
    <property type="entry name" value="ATP_GRASP"/>
    <property type="match status" value="1"/>
</dbReference>
<organism evidence="18 19">
    <name type="scientific">Porcincola intestinalis</name>
    <dbReference type="NCBI Taxonomy" id="2606632"/>
    <lineage>
        <taxon>Bacteria</taxon>
        <taxon>Bacillati</taxon>
        <taxon>Bacillota</taxon>
        <taxon>Clostridia</taxon>
        <taxon>Lachnospirales</taxon>
        <taxon>Lachnospiraceae</taxon>
        <taxon>Porcincola</taxon>
    </lineage>
</organism>
<dbReference type="EC" id="6.3.2.4" evidence="12"/>
<comment type="function">
    <text evidence="12">Cell wall formation.</text>
</comment>
<feature type="binding site" evidence="14">
    <location>
        <begin position="315"/>
        <end position="316"/>
    </location>
    <ligand>
        <name>ATP</name>
        <dbReference type="ChEBI" id="CHEBI:30616"/>
    </ligand>
</feature>
<feature type="binding site" evidence="14">
    <location>
        <begin position="222"/>
        <end position="229"/>
    </location>
    <ligand>
        <name>ATP</name>
        <dbReference type="ChEBI" id="CHEBI:30616"/>
    </ligand>
</feature>
<dbReference type="PANTHER" id="PTHR23132:SF25">
    <property type="entry name" value="D-ALANINE--D-ALANINE LIGASE A"/>
    <property type="match status" value="1"/>
</dbReference>
<evidence type="ECO:0000256" key="1">
    <source>
        <dbReference type="ARBA" id="ARBA00001936"/>
    </source>
</evidence>
<evidence type="ECO:0000259" key="17">
    <source>
        <dbReference type="PROSITE" id="PS50975"/>
    </source>
</evidence>
<dbReference type="HAMAP" id="MF_00047">
    <property type="entry name" value="Dala_Dala_lig"/>
    <property type="match status" value="1"/>
</dbReference>
<dbReference type="InterPro" id="IPR016185">
    <property type="entry name" value="PreATP-grasp_dom_sf"/>
</dbReference>
<dbReference type="UniPathway" id="UPA00219"/>
<keyword evidence="9 12" id="KW-0573">Peptidoglycan synthesis</keyword>
<keyword evidence="3 12" id="KW-0436">Ligase</keyword>
<dbReference type="GO" id="GO:0009252">
    <property type="term" value="P:peptidoglycan biosynthetic process"/>
    <property type="evidence" value="ECO:0007669"/>
    <property type="project" value="UniProtKB-UniRule"/>
</dbReference>
<evidence type="ECO:0000256" key="5">
    <source>
        <dbReference type="ARBA" id="ARBA00022741"/>
    </source>
</evidence>
<accession>A0A6L5X4Z8</accession>
<comment type="similarity">
    <text evidence="2 12">Belongs to the D-alanine--D-alanine ligase family.</text>
</comment>
<dbReference type="GO" id="GO:0005524">
    <property type="term" value="F:ATP binding"/>
    <property type="evidence" value="ECO:0007669"/>
    <property type="project" value="UniProtKB-UniRule"/>
</dbReference>
<evidence type="ECO:0000256" key="16">
    <source>
        <dbReference type="PROSITE-ProRule" id="PRU00409"/>
    </source>
</evidence>
<comment type="pathway">
    <text evidence="12">Cell wall biogenesis; peptidoglycan biosynthesis.</text>
</comment>
<comment type="cofactor">
    <cofactor evidence="15">
        <name>Mg(2+)</name>
        <dbReference type="ChEBI" id="CHEBI:18420"/>
    </cofactor>
    <cofactor evidence="15">
        <name>Mn(2+)</name>
        <dbReference type="ChEBI" id="CHEBI:29035"/>
    </cofactor>
    <text evidence="15">Binds 2 magnesium or manganese ions per subunit.</text>
</comment>
<feature type="binding site" evidence="15">
    <location>
        <position position="316"/>
    </location>
    <ligand>
        <name>Mg(2+)</name>
        <dbReference type="ChEBI" id="CHEBI:18420"/>
        <label>2</label>
    </ligand>
</feature>
<evidence type="ECO:0000256" key="11">
    <source>
        <dbReference type="ARBA" id="ARBA00023316"/>
    </source>
</evidence>
<evidence type="ECO:0000256" key="6">
    <source>
        <dbReference type="ARBA" id="ARBA00022840"/>
    </source>
</evidence>
<dbReference type="EMBL" id="VULZ01000004">
    <property type="protein sequence ID" value="MSS14537.1"/>
    <property type="molecule type" value="Genomic_DNA"/>
</dbReference>
<dbReference type="PROSITE" id="PS00844">
    <property type="entry name" value="DALA_DALA_LIGASE_2"/>
    <property type="match status" value="1"/>
</dbReference>
<keyword evidence="19" id="KW-1185">Reference proteome</keyword>
<keyword evidence="10 15" id="KW-0464">Manganese</keyword>
<sequence length="360" mass="39842">MKQTLLAVFGGRSTEHEISCKSVVNIVRNIDTEKYDVLLAGITKEGEWLLADSLKSVEDGSWYDSKVHAILLPDGKLQSLLVTDEEGRMSFRKVDVIFPALHGKNGEDGTIQGLFELSRIPYVGCGVLASAVSMDKLYTKIIAEAPLRSIGVRQADYVSVIGKQLEDMADNVARVEAKFFYPVFIKPSNAGSSCGVTKAHNRQELIDGIQKAFTVDQKVLIEETIVGREVECAVFRDKDGNVKASGVGEILAAADFYDYDAKYNNPQSETDTNPEMDEKDRELIRKAAVAVFEAVDGYSLARVDFFLTKEGPVFNELNTLPGFTAISMYPMLWEAQGVSKKELIQALIDTAYTRHPENTY</sequence>
<evidence type="ECO:0000313" key="19">
    <source>
        <dbReference type="Proteomes" id="UP000481852"/>
    </source>
</evidence>
<feature type="active site" evidence="13">
    <location>
        <position position="15"/>
    </location>
</feature>
<evidence type="ECO:0000256" key="7">
    <source>
        <dbReference type="ARBA" id="ARBA00022842"/>
    </source>
</evidence>
<dbReference type="Gene3D" id="3.30.1490.20">
    <property type="entry name" value="ATP-grasp fold, A domain"/>
    <property type="match status" value="1"/>
</dbReference>
<dbReference type="InterPro" id="IPR000291">
    <property type="entry name" value="D-Ala_lig_Van_CS"/>
</dbReference>
<dbReference type="GO" id="GO:0071555">
    <property type="term" value="P:cell wall organization"/>
    <property type="evidence" value="ECO:0007669"/>
    <property type="project" value="UniProtKB-KW"/>
</dbReference>
<gene>
    <name evidence="12" type="primary">ddl</name>
    <name evidence="18" type="ORF">FYJ35_05680</name>
</gene>